<protein>
    <recommendedName>
        <fullName evidence="3">VWFA domain-containing protein</fullName>
    </recommendedName>
</protein>
<feature type="domain" description="VWFA" evidence="3">
    <location>
        <begin position="64"/>
        <end position="248"/>
    </location>
</feature>
<dbReference type="InterPro" id="IPR036465">
    <property type="entry name" value="vWFA_dom_sf"/>
</dbReference>
<dbReference type="InterPro" id="IPR051266">
    <property type="entry name" value="CLCR"/>
</dbReference>
<proteinExistence type="predicted"/>
<keyword evidence="2" id="KW-0812">Transmembrane</keyword>
<dbReference type="SMART" id="SM00327">
    <property type="entry name" value="VWA"/>
    <property type="match status" value="1"/>
</dbReference>
<feature type="compositionally biased region" description="Polar residues" evidence="1">
    <location>
        <begin position="617"/>
        <end position="631"/>
    </location>
</feature>
<dbReference type="Proteomes" id="UP000597761">
    <property type="component" value="Unassembled WGS sequence"/>
</dbReference>
<dbReference type="PROSITE" id="PS50234">
    <property type="entry name" value="VWFA"/>
    <property type="match status" value="1"/>
</dbReference>
<dbReference type="PANTHER" id="PTHR10579:SF43">
    <property type="entry name" value="ZINC FINGER (C3HC4-TYPE RING FINGER) FAMILY PROTEIN"/>
    <property type="match status" value="1"/>
</dbReference>
<sequence length="681" mass="70673">MPHRTARPRSIRRPIRRRGAVRTAARNLVVGAVVAALGLLGSPALADTSSGPSSSTPTSTVLRPVMLVMDYSGSMLTKDADAAGTTTRLRAAQDAVKALIDRVPDNGQLGLTVYGTTSAKSCQDITTVQPLAAVDKPALRARIDQLKAVGQTPIGASLLKAAESFQGREGPKSIVLVSDGQETCSRPAACDAARTLATRGIDLTIHTIGFRVSGKAQAELQCIAGATGGTYAAAKDAGQLAEKLSTRTFRAFQGYEVTGTPVTGTAEYQDAPELKPGQYRDQLDAAGTDGPNSKDGTVSYYRLGDAQPGQRLHLAVLQAGQHPVPEAERNKSLAVKVTLEADDGTSCGVSMYTPDNATVRRPVVAYTHTLDSLEKPGATCSHNGSPAIYAKVTRTGARFTGTPLPIELAYWAEPAHDGASPAARATESLKPAAITVRGDAQAVSGAGSFNDATRLEAGRVYRDTVQRDEMRFYRVHIAQGQRLSYRLTSVENEDSQVIGVDAKLFSPVREAVNQSEPTGNYLGFGSTGKHIDLSMRQLVDDANRSGSYGRDQYLAGDYSIVVDGNASTNNAGTDPEFSYELTVQVDGTAQQGGDVVLQGGGGSASEASDGATAAGSPTGTDASVAASSTPAAQGDAGSGAARSATNAGIPWLAGALGVVLLIGGGIWWAAARSRRSGDHTG</sequence>
<dbReference type="SUPFAM" id="SSF53300">
    <property type="entry name" value="vWA-like"/>
    <property type="match status" value="1"/>
</dbReference>
<feature type="compositionally biased region" description="Low complexity" evidence="1">
    <location>
        <begin position="604"/>
        <end position="616"/>
    </location>
</feature>
<evidence type="ECO:0000256" key="1">
    <source>
        <dbReference type="SAM" id="MobiDB-lite"/>
    </source>
</evidence>
<organism evidence="4 5">
    <name type="scientific">Tersicoccus solisilvae</name>
    <dbReference type="NCBI Taxonomy" id="1882339"/>
    <lineage>
        <taxon>Bacteria</taxon>
        <taxon>Bacillati</taxon>
        <taxon>Actinomycetota</taxon>
        <taxon>Actinomycetes</taxon>
        <taxon>Micrococcales</taxon>
        <taxon>Micrococcaceae</taxon>
        <taxon>Tersicoccus</taxon>
    </lineage>
</organism>
<gene>
    <name evidence="4" type="ORF">GCM10011512_00030</name>
</gene>
<keyword evidence="2" id="KW-0472">Membrane</keyword>
<keyword evidence="2" id="KW-1133">Transmembrane helix</keyword>
<dbReference type="PANTHER" id="PTHR10579">
    <property type="entry name" value="CALCIUM-ACTIVATED CHLORIDE CHANNEL REGULATOR"/>
    <property type="match status" value="1"/>
</dbReference>
<dbReference type="InterPro" id="IPR002035">
    <property type="entry name" value="VWF_A"/>
</dbReference>
<feature type="region of interest" description="Disordered" evidence="1">
    <location>
        <begin position="592"/>
        <end position="640"/>
    </location>
</feature>
<keyword evidence="5" id="KW-1185">Reference proteome</keyword>
<evidence type="ECO:0000259" key="3">
    <source>
        <dbReference type="PROSITE" id="PS50234"/>
    </source>
</evidence>
<comment type="caution">
    <text evidence="4">The sequence shown here is derived from an EMBL/GenBank/DDBJ whole genome shotgun (WGS) entry which is preliminary data.</text>
</comment>
<feature type="transmembrane region" description="Helical" evidence="2">
    <location>
        <begin position="651"/>
        <end position="670"/>
    </location>
</feature>
<dbReference type="EMBL" id="BMJI01000001">
    <property type="protein sequence ID" value="GGC77485.1"/>
    <property type="molecule type" value="Genomic_DNA"/>
</dbReference>
<name>A0ABQ1NL17_9MICC</name>
<evidence type="ECO:0000313" key="4">
    <source>
        <dbReference type="EMBL" id="GGC77485.1"/>
    </source>
</evidence>
<dbReference type="Gene3D" id="3.40.50.410">
    <property type="entry name" value="von Willebrand factor, type A domain"/>
    <property type="match status" value="1"/>
</dbReference>
<dbReference type="RefSeq" id="WP_188664450.1">
    <property type="nucleotide sequence ID" value="NZ_BMJI01000001.1"/>
</dbReference>
<evidence type="ECO:0000313" key="5">
    <source>
        <dbReference type="Proteomes" id="UP000597761"/>
    </source>
</evidence>
<evidence type="ECO:0000256" key="2">
    <source>
        <dbReference type="SAM" id="Phobius"/>
    </source>
</evidence>
<accession>A0ABQ1NL17</accession>
<reference evidence="5" key="1">
    <citation type="journal article" date="2019" name="Int. J. Syst. Evol. Microbiol.">
        <title>The Global Catalogue of Microorganisms (GCM) 10K type strain sequencing project: providing services to taxonomists for standard genome sequencing and annotation.</title>
        <authorList>
            <consortium name="The Broad Institute Genomics Platform"/>
            <consortium name="The Broad Institute Genome Sequencing Center for Infectious Disease"/>
            <person name="Wu L."/>
            <person name="Ma J."/>
        </authorList>
    </citation>
    <scope>NUCLEOTIDE SEQUENCE [LARGE SCALE GENOMIC DNA]</scope>
    <source>
        <strain evidence="5">CGMCC 1.15480</strain>
    </source>
</reference>
<dbReference type="Pfam" id="PF13519">
    <property type="entry name" value="VWA_2"/>
    <property type="match status" value="1"/>
</dbReference>